<dbReference type="Proteomes" id="UP001501195">
    <property type="component" value="Unassembled WGS sequence"/>
</dbReference>
<comment type="caution">
    <text evidence="3">The sequence shown here is derived from an EMBL/GenBank/DDBJ whole genome shotgun (WGS) entry which is preliminary data.</text>
</comment>
<evidence type="ECO:0000313" key="3">
    <source>
        <dbReference type="EMBL" id="GAA4963527.1"/>
    </source>
</evidence>
<protein>
    <submittedName>
        <fullName evidence="3">Uncharacterized protein</fullName>
    </submittedName>
</protein>
<evidence type="ECO:0000256" key="2">
    <source>
        <dbReference type="SAM" id="SignalP"/>
    </source>
</evidence>
<feature type="region of interest" description="Disordered" evidence="1">
    <location>
        <begin position="103"/>
        <end position="123"/>
    </location>
</feature>
<name>A0ABP9H834_9ACTN</name>
<evidence type="ECO:0000313" key="4">
    <source>
        <dbReference type="Proteomes" id="UP001501195"/>
    </source>
</evidence>
<sequence>MQAQRPVRRRSAVVTLSVTGVLAAAGLAACGGPDGSDDPDYRAVCVDERSRERLPDEDCDDDRSGGWWYLGRGGVAPAVGQRVGGGTAQPPEGARVVRGGVPAEGATITRGGLGGGSDSGVGG</sequence>
<evidence type="ECO:0000256" key="1">
    <source>
        <dbReference type="SAM" id="MobiDB-lite"/>
    </source>
</evidence>
<accession>A0ABP9H834</accession>
<proteinExistence type="predicted"/>
<feature type="chain" id="PRO_5045864909" evidence="2">
    <location>
        <begin position="24"/>
        <end position="123"/>
    </location>
</feature>
<dbReference type="PROSITE" id="PS51257">
    <property type="entry name" value="PROKAR_LIPOPROTEIN"/>
    <property type="match status" value="1"/>
</dbReference>
<organism evidence="3 4">
    <name type="scientific">Kineococcus glutinatus</name>
    <dbReference type="NCBI Taxonomy" id="1070872"/>
    <lineage>
        <taxon>Bacteria</taxon>
        <taxon>Bacillati</taxon>
        <taxon>Actinomycetota</taxon>
        <taxon>Actinomycetes</taxon>
        <taxon>Kineosporiales</taxon>
        <taxon>Kineosporiaceae</taxon>
        <taxon>Kineococcus</taxon>
    </lineage>
</organism>
<feature type="signal peptide" evidence="2">
    <location>
        <begin position="1"/>
        <end position="23"/>
    </location>
</feature>
<keyword evidence="2" id="KW-0732">Signal</keyword>
<gene>
    <name evidence="3" type="ORF">GCM10023225_03520</name>
</gene>
<dbReference type="EMBL" id="BAABIL010000037">
    <property type="protein sequence ID" value="GAA4963527.1"/>
    <property type="molecule type" value="Genomic_DNA"/>
</dbReference>
<keyword evidence="4" id="KW-1185">Reference proteome</keyword>
<dbReference type="RefSeq" id="WP_345710593.1">
    <property type="nucleotide sequence ID" value="NZ_BAABIL010000037.1"/>
</dbReference>
<feature type="compositionally biased region" description="Gly residues" evidence="1">
    <location>
        <begin position="111"/>
        <end position="123"/>
    </location>
</feature>
<reference evidence="4" key="1">
    <citation type="journal article" date="2019" name="Int. J. Syst. Evol. Microbiol.">
        <title>The Global Catalogue of Microorganisms (GCM) 10K type strain sequencing project: providing services to taxonomists for standard genome sequencing and annotation.</title>
        <authorList>
            <consortium name="The Broad Institute Genomics Platform"/>
            <consortium name="The Broad Institute Genome Sequencing Center for Infectious Disease"/>
            <person name="Wu L."/>
            <person name="Ma J."/>
        </authorList>
    </citation>
    <scope>NUCLEOTIDE SEQUENCE [LARGE SCALE GENOMIC DNA]</scope>
    <source>
        <strain evidence="4">JCM 18126</strain>
    </source>
</reference>